<dbReference type="Proteomes" id="UP000471031">
    <property type="component" value="Unassembled WGS sequence"/>
</dbReference>
<name>A0A845LDT8_HELGE</name>
<protein>
    <submittedName>
        <fullName evidence="1">Uncharacterized protein</fullName>
    </submittedName>
</protein>
<organism evidence="1 2">
    <name type="scientific">Heliomicrobium gestii</name>
    <name type="common">Heliobacterium gestii</name>
    <dbReference type="NCBI Taxonomy" id="2699"/>
    <lineage>
        <taxon>Bacteria</taxon>
        <taxon>Bacillati</taxon>
        <taxon>Bacillota</taxon>
        <taxon>Clostridia</taxon>
        <taxon>Eubacteriales</taxon>
        <taxon>Heliobacteriaceae</taxon>
        <taxon>Heliomicrobium</taxon>
    </lineage>
</organism>
<keyword evidence="2" id="KW-1185">Reference proteome</keyword>
<proteinExistence type="predicted"/>
<dbReference type="AlphaFoldDB" id="A0A845LDT8"/>
<dbReference type="EMBL" id="WXEX01000004">
    <property type="protein sequence ID" value="MZP42625.1"/>
    <property type="molecule type" value="Genomic_DNA"/>
</dbReference>
<accession>A0A845LDT8</accession>
<comment type="caution">
    <text evidence="1">The sequence shown here is derived from an EMBL/GenBank/DDBJ whole genome shotgun (WGS) entry which is preliminary data.</text>
</comment>
<gene>
    <name evidence="1" type="ORF">GTO89_06180</name>
</gene>
<evidence type="ECO:0000313" key="2">
    <source>
        <dbReference type="Proteomes" id="UP000471031"/>
    </source>
</evidence>
<sequence>MALIIHNCNLVRKKFFTKEGRRKETPAEAAKENLTEGRLFRVTKSAQKDNRYKNP</sequence>
<dbReference type="RefSeq" id="WP_161261188.1">
    <property type="nucleotide sequence ID" value="NZ_JAFBDC010000003.1"/>
</dbReference>
<reference evidence="1 2" key="1">
    <citation type="submission" date="2020-01" db="EMBL/GenBank/DDBJ databases">
        <title>Whole genome sequence of Heliobacterium gestii DSM 11169.</title>
        <authorList>
            <person name="Kyndt J.A."/>
            <person name="Meyer T.E."/>
        </authorList>
    </citation>
    <scope>NUCLEOTIDE SEQUENCE [LARGE SCALE GENOMIC DNA]</scope>
    <source>
        <strain evidence="1 2">DSM 11169</strain>
    </source>
</reference>
<evidence type="ECO:0000313" key="1">
    <source>
        <dbReference type="EMBL" id="MZP42625.1"/>
    </source>
</evidence>